<organism evidence="3 4">
    <name type="scientific">Zhongshania guokunii</name>
    <dbReference type="NCBI Taxonomy" id="641783"/>
    <lineage>
        <taxon>Bacteria</taxon>
        <taxon>Pseudomonadati</taxon>
        <taxon>Pseudomonadota</taxon>
        <taxon>Gammaproteobacteria</taxon>
        <taxon>Cellvibrionales</taxon>
        <taxon>Spongiibacteraceae</taxon>
        <taxon>Zhongshania</taxon>
    </lineage>
</organism>
<dbReference type="Proteomes" id="UP001557485">
    <property type="component" value="Unassembled WGS sequence"/>
</dbReference>
<protein>
    <submittedName>
        <fullName evidence="3">Zn-ribbon domain-containing OB-fold protein</fullName>
    </submittedName>
</protein>
<dbReference type="InterPro" id="IPR022002">
    <property type="entry name" value="ChsH2_Znr"/>
</dbReference>
<accession>A0ABV3U0Y5</accession>
<evidence type="ECO:0000259" key="2">
    <source>
        <dbReference type="Pfam" id="PF12172"/>
    </source>
</evidence>
<dbReference type="Gene3D" id="6.10.30.10">
    <property type="match status" value="1"/>
</dbReference>
<reference evidence="3 4" key="1">
    <citation type="journal article" date="2011" name="Int. J. Syst. Evol. Microbiol.">
        <title>Zhongshania antarctica gen. nov., sp. nov. and Zhongshania guokunii sp. nov., gammaproteobacteria respectively isolated from coastal attached (fast) ice and surface seawater of the Antarctic.</title>
        <authorList>
            <person name="Li H.J."/>
            <person name="Zhang X.Y."/>
            <person name="Chen C.X."/>
            <person name="Zhang Y.J."/>
            <person name="Gao Z.M."/>
            <person name="Yu Y."/>
            <person name="Chen X.L."/>
            <person name="Chen B."/>
            <person name="Zhang Y.Z."/>
        </authorList>
    </citation>
    <scope>NUCLEOTIDE SEQUENCE [LARGE SCALE GENOMIC DNA]</scope>
    <source>
        <strain evidence="3 4">ZS6-22T</strain>
    </source>
</reference>
<dbReference type="InterPro" id="IPR012340">
    <property type="entry name" value="NA-bd_OB-fold"/>
</dbReference>
<dbReference type="EMBL" id="JBFRYA010000001">
    <property type="protein sequence ID" value="MEX1667285.1"/>
    <property type="molecule type" value="Genomic_DNA"/>
</dbReference>
<evidence type="ECO:0000259" key="1">
    <source>
        <dbReference type="Pfam" id="PF01796"/>
    </source>
</evidence>
<proteinExistence type="predicted"/>
<dbReference type="SUPFAM" id="SSF50249">
    <property type="entry name" value="Nucleic acid-binding proteins"/>
    <property type="match status" value="1"/>
</dbReference>
<sequence length="132" mass="14779">MSRKLPALNSDNQPFWQGGEQQTLLIHHCADCEQYFHPPAAICPRCNSAQVSPRAVSGHGHIVSFTINYQPWADDLEVPYVIAIIELDEQVGLRLVSNIVGCAPESVAINQRVVVHFVQFEDVWIPQFEVVS</sequence>
<feature type="domain" description="ChsH2 C-terminal OB-fold" evidence="1">
    <location>
        <begin position="54"/>
        <end position="117"/>
    </location>
</feature>
<dbReference type="RefSeq" id="WP_368379623.1">
    <property type="nucleotide sequence ID" value="NZ_JBFRYA010000001.1"/>
</dbReference>
<dbReference type="Pfam" id="PF12172">
    <property type="entry name" value="zf-ChsH2"/>
    <property type="match status" value="1"/>
</dbReference>
<keyword evidence="4" id="KW-1185">Reference proteome</keyword>
<gene>
    <name evidence="3" type="ORF">AB4876_00100</name>
</gene>
<dbReference type="InterPro" id="IPR002878">
    <property type="entry name" value="ChsH2_C"/>
</dbReference>
<dbReference type="InterPro" id="IPR052513">
    <property type="entry name" value="Thioester_dehydratase-like"/>
</dbReference>
<evidence type="ECO:0000313" key="4">
    <source>
        <dbReference type="Proteomes" id="UP001557485"/>
    </source>
</evidence>
<name>A0ABV3U0Y5_9GAMM</name>
<comment type="caution">
    <text evidence="3">The sequence shown here is derived from an EMBL/GenBank/DDBJ whole genome shotgun (WGS) entry which is preliminary data.</text>
</comment>
<feature type="domain" description="ChsH2 rubredoxin-like zinc ribbon" evidence="2">
    <location>
        <begin position="16"/>
        <end position="50"/>
    </location>
</feature>
<dbReference type="PANTHER" id="PTHR34075">
    <property type="entry name" value="BLR3430 PROTEIN"/>
    <property type="match status" value="1"/>
</dbReference>
<dbReference type="Pfam" id="PF01796">
    <property type="entry name" value="OB_ChsH2_C"/>
    <property type="match status" value="1"/>
</dbReference>
<evidence type="ECO:0000313" key="3">
    <source>
        <dbReference type="EMBL" id="MEX1667285.1"/>
    </source>
</evidence>
<dbReference type="PANTHER" id="PTHR34075:SF5">
    <property type="entry name" value="BLR3430 PROTEIN"/>
    <property type="match status" value="1"/>
</dbReference>